<dbReference type="RefSeq" id="WP_013667387.1">
    <property type="nucleotide sequence ID" value="NZ_JAHVDN010000001.1"/>
</dbReference>
<dbReference type="SUPFAM" id="SSF56935">
    <property type="entry name" value="Porins"/>
    <property type="match status" value="1"/>
</dbReference>
<evidence type="ECO:0000256" key="1">
    <source>
        <dbReference type="ARBA" id="ARBA00004571"/>
    </source>
</evidence>
<dbReference type="PANTHER" id="PTHR30069">
    <property type="entry name" value="TONB-DEPENDENT OUTER MEMBRANE RECEPTOR"/>
    <property type="match status" value="1"/>
</dbReference>
<dbReference type="InterPro" id="IPR039426">
    <property type="entry name" value="TonB-dep_rcpt-like"/>
</dbReference>
<keyword evidence="6 8" id="KW-0472">Membrane</keyword>
<evidence type="ECO:0000259" key="10">
    <source>
        <dbReference type="Pfam" id="PF07715"/>
    </source>
</evidence>
<keyword evidence="5 9" id="KW-0732">Signal</keyword>
<feature type="domain" description="TonB-dependent receptor plug" evidence="10">
    <location>
        <begin position="141"/>
        <end position="218"/>
    </location>
</feature>
<evidence type="ECO:0000256" key="9">
    <source>
        <dbReference type="SAM" id="SignalP"/>
    </source>
</evidence>
<dbReference type="InterPro" id="IPR008969">
    <property type="entry name" value="CarboxyPept-like_regulatory"/>
</dbReference>
<comment type="similarity">
    <text evidence="8">Belongs to the TonB-dependent receptor family.</text>
</comment>
<evidence type="ECO:0000256" key="3">
    <source>
        <dbReference type="ARBA" id="ARBA00022452"/>
    </source>
</evidence>
<organism evidence="11 12">
    <name type="scientific">Olivibacter jilunii</name>
    <dbReference type="NCBI Taxonomy" id="985016"/>
    <lineage>
        <taxon>Bacteria</taxon>
        <taxon>Pseudomonadati</taxon>
        <taxon>Bacteroidota</taxon>
        <taxon>Sphingobacteriia</taxon>
        <taxon>Sphingobacteriales</taxon>
        <taxon>Sphingobacteriaceae</taxon>
        <taxon>Olivibacter</taxon>
    </lineage>
</organism>
<comment type="subcellular location">
    <subcellularLocation>
        <location evidence="1 8">Cell outer membrane</location>
        <topology evidence="1 8">Multi-pass membrane protein</topology>
    </subcellularLocation>
</comment>
<evidence type="ECO:0000256" key="5">
    <source>
        <dbReference type="ARBA" id="ARBA00022729"/>
    </source>
</evidence>
<evidence type="ECO:0000256" key="7">
    <source>
        <dbReference type="ARBA" id="ARBA00023237"/>
    </source>
</evidence>
<keyword evidence="3 8" id="KW-1134">Transmembrane beta strand</keyword>
<dbReference type="Pfam" id="PF13715">
    <property type="entry name" value="CarbopepD_reg_2"/>
    <property type="match status" value="1"/>
</dbReference>
<dbReference type="InterPro" id="IPR012910">
    <property type="entry name" value="Plug_dom"/>
</dbReference>
<dbReference type="Proteomes" id="UP001597560">
    <property type="component" value="Unassembled WGS sequence"/>
</dbReference>
<accession>A0ABW6AV53</accession>
<name>A0ABW6AV53_9SPHI</name>
<comment type="caution">
    <text evidence="11">The sequence shown here is derived from an EMBL/GenBank/DDBJ whole genome shotgun (WGS) entry which is preliminary data.</text>
</comment>
<feature type="chain" id="PRO_5047502936" evidence="9">
    <location>
        <begin position="21"/>
        <end position="771"/>
    </location>
</feature>
<keyword evidence="4 8" id="KW-0812">Transmembrane</keyword>
<proteinExistence type="inferred from homology"/>
<dbReference type="EMBL" id="JBHUPA010000001">
    <property type="protein sequence ID" value="MFD2960208.1"/>
    <property type="molecule type" value="Genomic_DNA"/>
</dbReference>
<feature type="signal peptide" evidence="9">
    <location>
        <begin position="1"/>
        <end position="20"/>
    </location>
</feature>
<evidence type="ECO:0000256" key="2">
    <source>
        <dbReference type="ARBA" id="ARBA00022448"/>
    </source>
</evidence>
<dbReference type="InterPro" id="IPR036942">
    <property type="entry name" value="Beta-barrel_TonB_sf"/>
</dbReference>
<keyword evidence="7 8" id="KW-0998">Cell outer membrane</keyword>
<evidence type="ECO:0000256" key="8">
    <source>
        <dbReference type="PROSITE-ProRule" id="PRU01360"/>
    </source>
</evidence>
<dbReference type="InterPro" id="IPR037066">
    <property type="entry name" value="Plug_dom_sf"/>
</dbReference>
<evidence type="ECO:0000256" key="6">
    <source>
        <dbReference type="ARBA" id="ARBA00023136"/>
    </source>
</evidence>
<dbReference type="PROSITE" id="PS52016">
    <property type="entry name" value="TONB_DEPENDENT_REC_3"/>
    <property type="match status" value="1"/>
</dbReference>
<dbReference type="Gene3D" id="2.40.170.20">
    <property type="entry name" value="TonB-dependent receptor, beta-barrel domain"/>
    <property type="match status" value="1"/>
</dbReference>
<dbReference type="Pfam" id="PF07715">
    <property type="entry name" value="Plug"/>
    <property type="match status" value="1"/>
</dbReference>
<dbReference type="Gene3D" id="2.60.40.1120">
    <property type="entry name" value="Carboxypeptidase-like, regulatory domain"/>
    <property type="match status" value="1"/>
</dbReference>
<evidence type="ECO:0000256" key="4">
    <source>
        <dbReference type="ARBA" id="ARBA00022692"/>
    </source>
</evidence>
<sequence length="771" mass="86983">MKAFILSITISLYFFSFSFAQQITLSGTVRDASSGETLIGASIKVKESASGVSANSYGFYSLSLAKGRYTIQVSSVGYTMQERAVELSGDLRLDFSLEPANQLETVEINAVSSREQIESPQMGVNKISIKEVNNVPVLFGERDVLKTIQLLPGVLSAGEGNSGFFVRGGTTDQNLILLDEAMVYNASHLMGFFSTFNSDAIKDVNLYKGGMPAQYGGRLASVLDVNMLDGNNQRFGMDGGIGLIASRLKVEGPIKKGKGSFMLSGRRTYADLFLKLSSDTSVNSSVLYFYDLNLKANYQLDQNNTLYLSGYFGKDVLGYANDFDFDWGNATGTLRWNHVFNSRLFSNTSFIYSDFKYNVGVYTDNNDLKINSRIQNLNLKQDFHYFSSSRSNLRFGLNLMRQEISPAGIDASEESDINSLRIENRQGYELAAYLSHEWKPSNRLSFIYGLRLNSFLLMGPGEFNTYDSEGDIIQTDIYGSGKLVKSYINPEPRFSVNYMLNENSSVKASYNRNTQNLHQLTNTTSSLPTDAWVLSSNNIKPQIADQGALGYYRNFNDDQYEFSAEVYYKDMQNQIDYKNAADLQANAHVEAELVYGVGKSYGLELFMKKRTGRLNGWVSYTLSRSKRRFDEINNGNWFAARQDRIHNIAIVGMYKFSDRWSFSGTFVYYTGNAVTFPSGKYSIGGKSTWYYTERNGYRMPDYHRLDLGATLESKPGKRFKSSWTFGLYNAYNRKNAYIIDFRENENDPNVTEAYKVALFGIIPSVTWNFKF</sequence>
<evidence type="ECO:0000313" key="12">
    <source>
        <dbReference type="Proteomes" id="UP001597560"/>
    </source>
</evidence>
<keyword evidence="12" id="KW-1185">Reference proteome</keyword>
<gene>
    <name evidence="11" type="ORF">ACFS6J_00325</name>
</gene>
<dbReference type="SUPFAM" id="SSF49464">
    <property type="entry name" value="Carboxypeptidase regulatory domain-like"/>
    <property type="match status" value="1"/>
</dbReference>
<keyword evidence="2 8" id="KW-0813">Transport</keyword>
<protein>
    <submittedName>
        <fullName evidence="11">Carboxypeptidase-like regulatory domain-containing protein</fullName>
    </submittedName>
</protein>
<dbReference type="PANTHER" id="PTHR30069:SF29">
    <property type="entry name" value="HEMOGLOBIN AND HEMOGLOBIN-HAPTOGLOBIN-BINDING PROTEIN 1-RELATED"/>
    <property type="match status" value="1"/>
</dbReference>
<evidence type="ECO:0000313" key="11">
    <source>
        <dbReference type="EMBL" id="MFD2960208.1"/>
    </source>
</evidence>
<dbReference type="Gene3D" id="2.170.130.10">
    <property type="entry name" value="TonB-dependent receptor, plug domain"/>
    <property type="match status" value="1"/>
</dbReference>
<reference evidence="12" key="1">
    <citation type="journal article" date="2019" name="Int. J. Syst. Evol. Microbiol.">
        <title>The Global Catalogue of Microorganisms (GCM) 10K type strain sequencing project: providing services to taxonomists for standard genome sequencing and annotation.</title>
        <authorList>
            <consortium name="The Broad Institute Genomics Platform"/>
            <consortium name="The Broad Institute Genome Sequencing Center for Infectious Disease"/>
            <person name="Wu L."/>
            <person name="Ma J."/>
        </authorList>
    </citation>
    <scope>NUCLEOTIDE SEQUENCE [LARGE SCALE GENOMIC DNA]</scope>
    <source>
        <strain evidence="12">KCTC 23098</strain>
    </source>
</reference>